<evidence type="ECO:0000313" key="14">
    <source>
        <dbReference type="Proteomes" id="UP000306102"/>
    </source>
</evidence>
<dbReference type="InterPro" id="IPR003441">
    <property type="entry name" value="NAC-dom"/>
</dbReference>
<accession>A0A4S4DJ69</accession>
<evidence type="ECO:0000256" key="4">
    <source>
        <dbReference type="ARBA" id="ARBA00022989"/>
    </source>
</evidence>
<dbReference type="FunFam" id="2.170.150.80:FF:000002">
    <property type="entry name" value="Nac domain-containing protein 86"/>
    <property type="match status" value="1"/>
</dbReference>
<dbReference type="GO" id="GO:0006355">
    <property type="term" value="P:regulation of DNA-templated transcription"/>
    <property type="evidence" value="ECO:0007669"/>
    <property type="project" value="InterPro"/>
</dbReference>
<feature type="domain" description="NAC" evidence="12">
    <location>
        <begin position="12"/>
        <end position="164"/>
    </location>
</feature>
<dbReference type="AlphaFoldDB" id="A0A4S4DJ69"/>
<keyword evidence="8" id="KW-0010">Activator</keyword>
<dbReference type="GO" id="GO:0005634">
    <property type="term" value="C:nucleus"/>
    <property type="evidence" value="ECO:0007669"/>
    <property type="project" value="UniProtKB-SubCell"/>
</dbReference>
<feature type="region of interest" description="Disordered" evidence="11">
    <location>
        <begin position="237"/>
        <end position="278"/>
    </location>
</feature>
<dbReference type="Gene3D" id="2.170.150.80">
    <property type="entry name" value="NAC domain"/>
    <property type="match status" value="1"/>
</dbReference>
<name>A0A4S4DJ69_CAMSN</name>
<dbReference type="PROSITE" id="PS51005">
    <property type="entry name" value="NAC"/>
    <property type="match status" value="1"/>
</dbReference>
<proteinExistence type="predicted"/>
<keyword evidence="6" id="KW-0238">DNA-binding</keyword>
<reference evidence="13 14" key="1">
    <citation type="journal article" date="2018" name="Proc. Natl. Acad. Sci. U.S.A.">
        <title>Draft genome sequence of Camellia sinensis var. sinensis provides insights into the evolution of the tea genome and tea quality.</title>
        <authorList>
            <person name="Wei C."/>
            <person name="Yang H."/>
            <person name="Wang S."/>
            <person name="Zhao J."/>
            <person name="Liu C."/>
            <person name="Gao L."/>
            <person name="Xia E."/>
            <person name="Lu Y."/>
            <person name="Tai Y."/>
            <person name="She G."/>
            <person name="Sun J."/>
            <person name="Cao H."/>
            <person name="Tong W."/>
            <person name="Gao Q."/>
            <person name="Li Y."/>
            <person name="Deng W."/>
            <person name="Jiang X."/>
            <person name="Wang W."/>
            <person name="Chen Q."/>
            <person name="Zhang S."/>
            <person name="Li H."/>
            <person name="Wu J."/>
            <person name="Wang P."/>
            <person name="Li P."/>
            <person name="Shi C."/>
            <person name="Zheng F."/>
            <person name="Jian J."/>
            <person name="Huang B."/>
            <person name="Shan D."/>
            <person name="Shi M."/>
            <person name="Fang C."/>
            <person name="Yue Y."/>
            <person name="Li F."/>
            <person name="Li D."/>
            <person name="Wei S."/>
            <person name="Han B."/>
            <person name="Jiang C."/>
            <person name="Yin Y."/>
            <person name="Xia T."/>
            <person name="Zhang Z."/>
            <person name="Bennetzen J.L."/>
            <person name="Zhao S."/>
            <person name="Wan X."/>
        </authorList>
    </citation>
    <scope>NUCLEOTIDE SEQUENCE [LARGE SCALE GENOMIC DNA]</scope>
    <source>
        <strain evidence="14">cv. Shuchazao</strain>
        <tissue evidence="13">Leaf</tissue>
    </source>
</reference>
<keyword evidence="9" id="KW-0804">Transcription</keyword>
<evidence type="ECO:0000256" key="6">
    <source>
        <dbReference type="ARBA" id="ARBA00023125"/>
    </source>
</evidence>
<evidence type="ECO:0000256" key="8">
    <source>
        <dbReference type="ARBA" id="ARBA00023159"/>
    </source>
</evidence>
<evidence type="ECO:0000256" key="1">
    <source>
        <dbReference type="ARBA" id="ARBA00004123"/>
    </source>
</evidence>
<evidence type="ECO:0000259" key="12">
    <source>
        <dbReference type="PROSITE" id="PS51005"/>
    </source>
</evidence>
<dbReference type="SMR" id="A0A4S4DJ69"/>
<keyword evidence="5" id="KW-0805">Transcription regulation</keyword>
<evidence type="ECO:0000256" key="7">
    <source>
        <dbReference type="ARBA" id="ARBA00023136"/>
    </source>
</evidence>
<dbReference type="PANTHER" id="PTHR31744">
    <property type="entry name" value="PROTEIN CUP-SHAPED COTYLEDON 2-RELATED"/>
    <property type="match status" value="1"/>
</dbReference>
<dbReference type="GO" id="GO:0016020">
    <property type="term" value="C:membrane"/>
    <property type="evidence" value="ECO:0007669"/>
    <property type="project" value="UniProtKB-SubCell"/>
</dbReference>
<keyword evidence="14" id="KW-1185">Reference proteome</keyword>
<keyword evidence="10" id="KW-0539">Nucleus</keyword>
<evidence type="ECO:0000256" key="9">
    <source>
        <dbReference type="ARBA" id="ARBA00023163"/>
    </source>
</evidence>
<dbReference type="EMBL" id="SDRB02011097">
    <property type="protein sequence ID" value="THG02893.1"/>
    <property type="molecule type" value="Genomic_DNA"/>
</dbReference>
<dbReference type="Pfam" id="PF02365">
    <property type="entry name" value="NAM"/>
    <property type="match status" value="1"/>
</dbReference>
<feature type="compositionally biased region" description="Polar residues" evidence="11">
    <location>
        <begin position="242"/>
        <end position="278"/>
    </location>
</feature>
<dbReference type="STRING" id="542762.A0A4S4DJ69"/>
<gene>
    <name evidence="13" type="ORF">TEA_014941</name>
</gene>
<dbReference type="Proteomes" id="UP000306102">
    <property type="component" value="Unassembled WGS sequence"/>
</dbReference>
<evidence type="ECO:0000256" key="5">
    <source>
        <dbReference type="ARBA" id="ARBA00023015"/>
    </source>
</evidence>
<evidence type="ECO:0000313" key="13">
    <source>
        <dbReference type="EMBL" id="THG02893.1"/>
    </source>
</evidence>
<evidence type="ECO:0000256" key="2">
    <source>
        <dbReference type="ARBA" id="ARBA00004167"/>
    </source>
</evidence>
<keyword evidence="7" id="KW-0472">Membrane</keyword>
<sequence>MSLSKILAEESLPVGYRFRPTDEELINHYLKLKINGDEKQVSVIREIDVCKCEPWDLPDKSAIKTNDEEWFFFCPKDRKYQNGHRLNRATVAGYWKATGKDRSIRSLRGTTVIGMKKTLVFYEGRAPNGQRTNWVIHEYRATSEDLDGTKPGQGSFVLCKLMKKHDEKLKGKLEEIAEASNSDEIEEHVLSPATVKSIAEDMQSEPVTPMTSCLPAISYNTSHDASIPIDWSNDSCGDMQSEPVTPMTSTKAEKPPSSSGSFLPAISDNTSLDAPQPIDWSSNSYGAVDAGEKSFVQEDYELEEMLRIFRDDPIEERPDGNGKIFSPLHVQMQVEFGSSYEFRYPGASDMGHSHNGVPFQYGTNNAQDITEFLDSVLVSSDESEGAPSYDNVTDRVWSDSNAQVAQAQFVADFEGYGQFGQNIDEDHPVSRAMGAANFVNSLEESISNSNAVGNDDISGTGIRIRSRQVHNRPSAENSEVQGTAPRRIRLQKKLQVESFYGSHEAERVVAKAEEEAKEENAATIGAAASLKVTSRGYKEVSPGALKSQALRRISYVFKAVLVVVARDILYADAVHLTSKSSPDLGVFLSV</sequence>
<dbReference type="PANTHER" id="PTHR31744:SF216">
    <property type="entry name" value="NAC TRANSCRIPTION FACTOR"/>
    <property type="match status" value="1"/>
</dbReference>
<comment type="subcellular location">
    <subcellularLocation>
        <location evidence="2">Membrane</location>
        <topology evidence="2">Single-pass membrane protein</topology>
    </subcellularLocation>
    <subcellularLocation>
        <location evidence="1">Nucleus</location>
    </subcellularLocation>
</comment>
<organism evidence="13 14">
    <name type="scientific">Camellia sinensis var. sinensis</name>
    <name type="common">China tea</name>
    <dbReference type="NCBI Taxonomy" id="542762"/>
    <lineage>
        <taxon>Eukaryota</taxon>
        <taxon>Viridiplantae</taxon>
        <taxon>Streptophyta</taxon>
        <taxon>Embryophyta</taxon>
        <taxon>Tracheophyta</taxon>
        <taxon>Spermatophyta</taxon>
        <taxon>Magnoliopsida</taxon>
        <taxon>eudicotyledons</taxon>
        <taxon>Gunneridae</taxon>
        <taxon>Pentapetalae</taxon>
        <taxon>asterids</taxon>
        <taxon>Ericales</taxon>
        <taxon>Theaceae</taxon>
        <taxon>Camellia</taxon>
    </lineage>
</organism>
<dbReference type="GO" id="GO:0000976">
    <property type="term" value="F:transcription cis-regulatory region binding"/>
    <property type="evidence" value="ECO:0007669"/>
    <property type="project" value="UniProtKB-ARBA"/>
</dbReference>
<dbReference type="InterPro" id="IPR036093">
    <property type="entry name" value="NAC_dom_sf"/>
</dbReference>
<evidence type="ECO:0000256" key="3">
    <source>
        <dbReference type="ARBA" id="ARBA00022692"/>
    </source>
</evidence>
<protein>
    <recommendedName>
        <fullName evidence="12">NAC domain-containing protein</fullName>
    </recommendedName>
</protein>
<keyword evidence="3" id="KW-0812">Transmembrane</keyword>
<keyword evidence="4" id="KW-1133">Transmembrane helix</keyword>
<evidence type="ECO:0000256" key="11">
    <source>
        <dbReference type="SAM" id="MobiDB-lite"/>
    </source>
</evidence>
<evidence type="ECO:0000256" key="10">
    <source>
        <dbReference type="ARBA" id="ARBA00023242"/>
    </source>
</evidence>
<dbReference type="SUPFAM" id="SSF101941">
    <property type="entry name" value="NAC domain"/>
    <property type="match status" value="1"/>
</dbReference>
<comment type="caution">
    <text evidence="13">The sequence shown here is derived from an EMBL/GenBank/DDBJ whole genome shotgun (WGS) entry which is preliminary data.</text>
</comment>